<dbReference type="Proteomes" id="UP001597045">
    <property type="component" value="Unassembled WGS sequence"/>
</dbReference>
<dbReference type="SUPFAM" id="SSF51905">
    <property type="entry name" value="FAD/NAD(P)-binding domain"/>
    <property type="match status" value="1"/>
</dbReference>
<keyword evidence="3" id="KW-1185">Reference proteome</keyword>
<evidence type="ECO:0000259" key="1">
    <source>
        <dbReference type="SMART" id="SM00382"/>
    </source>
</evidence>
<sequence length="640" mass="70725">MRFSERARRVVVVGAGLGGTATAVRLLQFAREPVEIVVVERCSAYRNAGVAYHPAGNHWQHVFNIQAGRMSMFREDVDDFVTWANTEADRSGWPAEWYGFTFTETGPAPRRIYADYLTARLADAAREAADGVTLVELDGEVVDLEVADRIQVVVETGKSRLTLTADHVVVATGLEERKLPFAIDHPGFVRHPYSQDGTERILGVGPDASVVIIGTLLSAYDSAALLLRRGHTGRITMISRSGITLRTYPSDHQHQVLSLPAPRLDGSYEGKDALVQRLRDEWERAAGIIAAQHPEVAAAVVTERIAKSWEPYMPDVLARIPTVDLRTLLDGYSSLIATLRVSAVAYTTEIVDAAMADQDEVDMVNAAIFLRRPLLVTGPPGAGKSTLAFQIAHELRLGRVLRWHITSTATRGSGLYSYDVIARAEAVGARQAAARWDRHRHGEPPKDVELGERVGDYIRLGPLATAFLPRRQPRVLLIDELDKSEVDLPNDLLEIFEVGSFRIPELERVVSHAPEITVFTDDPGHKATIVNGQVECHAFPIVVMTSNGERDFPRAFLRRCLQLEIKPPTAEKLAAMVAAHIGIDCDELIQDFARRSEQVGGVPADRLMDALFLTTSGRYPRDSATWARLKEALWRELRAG</sequence>
<evidence type="ECO:0000313" key="3">
    <source>
        <dbReference type="Proteomes" id="UP001597045"/>
    </source>
</evidence>
<dbReference type="PRINTS" id="PR00368">
    <property type="entry name" value="FADPNR"/>
</dbReference>
<dbReference type="SUPFAM" id="SSF52540">
    <property type="entry name" value="P-loop containing nucleoside triphosphate hydrolases"/>
    <property type="match status" value="1"/>
</dbReference>
<dbReference type="InterPro" id="IPR011704">
    <property type="entry name" value="ATPase_dyneun-rel_AAA"/>
</dbReference>
<dbReference type="Pfam" id="PF07728">
    <property type="entry name" value="AAA_5"/>
    <property type="match status" value="1"/>
</dbReference>
<dbReference type="CDD" id="cd00009">
    <property type="entry name" value="AAA"/>
    <property type="match status" value="1"/>
</dbReference>
<dbReference type="Pfam" id="PF13454">
    <property type="entry name" value="NAD_binding_9"/>
    <property type="match status" value="1"/>
</dbReference>
<dbReference type="Gene3D" id="3.50.50.60">
    <property type="entry name" value="FAD/NAD(P)-binding domain"/>
    <property type="match status" value="1"/>
</dbReference>
<dbReference type="PANTHER" id="PTHR40254">
    <property type="entry name" value="BLR0577 PROTEIN"/>
    <property type="match status" value="1"/>
</dbReference>
<name>A0ABW3M0M0_9PSEU</name>
<evidence type="ECO:0000313" key="2">
    <source>
        <dbReference type="EMBL" id="MFD1044236.1"/>
    </source>
</evidence>
<gene>
    <name evidence="2" type="ORF">ACFQ1S_00800</name>
</gene>
<dbReference type="InterPro" id="IPR003593">
    <property type="entry name" value="AAA+_ATPase"/>
</dbReference>
<dbReference type="PANTHER" id="PTHR40254:SF1">
    <property type="entry name" value="BLR0577 PROTEIN"/>
    <property type="match status" value="1"/>
</dbReference>
<dbReference type="InterPro" id="IPR038732">
    <property type="entry name" value="HpyO/CreE_NAD-binding"/>
</dbReference>
<dbReference type="SMART" id="SM00382">
    <property type="entry name" value="AAA"/>
    <property type="match status" value="1"/>
</dbReference>
<protein>
    <submittedName>
        <fullName evidence="2">FAD/NAD(P)-binding protein</fullName>
    </submittedName>
</protein>
<reference evidence="3" key="1">
    <citation type="journal article" date="2019" name="Int. J. Syst. Evol. Microbiol.">
        <title>The Global Catalogue of Microorganisms (GCM) 10K type strain sequencing project: providing services to taxonomists for standard genome sequencing and annotation.</title>
        <authorList>
            <consortium name="The Broad Institute Genomics Platform"/>
            <consortium name="The Broad Institute Genome Sequencing Center for Infectious Disease"/>
            <person name="Wu L."/>
            <person name="Ma J."/>
        </authorList>
    </citation>
    <scope>NUCLEOTIDE SEQUENCE [LARGE SCALE GENOMIC DNA]</scope>
    <source>
        <strain evidence="3">JCM 31486</strain>
    </source>
</reference>
<feature type="domain" description="AAA+ ATPase" evidence="1">
    <location>
        <begin position="370"/>
        <end position="571"/>
    </location>
</feature>
<dbReference type="EMBL" id="JBHTIS010000016">
    <property type="protein sequence ID" value="MFD1044236.1"/>
    <property type="molecule type" value="Genomic_DNA"/>
</dbReference>
<organism evidence="2 3">
    <name type="scientific">Kibdelosporangium lantanae</name>
    <dbReference type="NCBI Taxonomy" id="1497396"/>
    <lineage>
        <taxon>Bacteria</taxon>
        <taxon>Bacillati</taxon>
        <taxon>Actinomycetota</taxon>
        <taxon>Actinomycetes</taxon>
        <taxon>Pseudonocardiales</taxon>
        <taxon>Pseudonocardiaceae</taxon>
        <taxon>Kibdelosporangium</taxon>
    </lineage>
</organism>
<accession>A0ABW3M0M0</accession>
<comment type="caution">
    <text evidence="2">The sequence shown here is derived from an EMBL/GenBank/DDBJ whole genome shotgun (WGS) entry which is preliminary data.</text>
</comment>
<dbReference type="InterPro" id="IPR052189">
    <property type="entry name" value="L-asp_N-monooxygenase_NS-form"/>
</dbReference>
<dbReference type="Gene3D" id="3.40.50.300">
    <property type="entry name" value="P-loop containing nucleotide triphosphate hydrolases"/>
    <property type="match status" value="1"/>
</dbReference>
<dbReference type="InterPro" id="IPR036188">
    <property type="entry name" value="FAD/NAD-bd_sf"/>
</dbReference>
<proteinExistence type="predicted"/>
<dbReference type="InterPro" id="IPR027417">
    <property type="entry name" value="P-loop_NTPase"/>
</dbReference>